<gene>
    <name evidence="2" type="ORF">CBR_g22940</name>
</gene>
<dbReference type="STRING" id="69332.A0A388L397"/>
<feature type="region of interest" description="Disordered" evidence="1">
    <location>
        <begin position="140"/>
        <end position="183"/>
    </location>
</feature>
<evidence type="ECO:0000313" key="3">
    <source>
        <dbReference type="Proteomes" id="UP000265515"/>
    </source>
</evidence>
<keyword evidence="3" id="KW-1185">Reference proteome</keyword>
<organism evidence="2 3">
    <name type="scientific">Chara braunii</name>
    <name type="common">Braun's stonewort</name>
    <dbReference type="NCBI Taxonomy" id="69332"/>
    <lineage>
        <taxon>Eukaryota</taxon>
        <taxon>Viridiplantae</taxon>
        <taxon>Streptophyta</taxon>
        <taxon>Charophyceae</taxon>
        <taxon>Charales</taxon>
        <taxon>Characeae</taxon>
        <taxon>Chara</taxon>
    </lineage>
</organism>
<dbReference type="AlphaFoldDB" id="A0A388L397"/>
<dbReference type="OrthoDB" id="513375at2759"/>
<dbReference type="PANTHER" id="PTHR15852:SF56">
    <property type="entry name" value="PROTEIN PHOTOSYSTEM I ASSEMBLY 2, CHLOROPLASTIC"/>
    <property type="match status" value="1"/>
</dbReference>
<evidence type="ECO:0000256" key="1">
    <source>
        <dbReference type="SAM" id="MobiDB-lite"/>
    </source>
</evidence>
<dbReference type="GO" id="GO:0047134">
    <property type="term" value="F:protein-disulfide reductase [NAD(P)H] activity"/>
    <property type="evidence" value="ECO:0007669"/>
    <property type="project" value="TreeGrafter"/>
</dbReference>
<comment type="caution">
    <text evidence="2">The sequence shown here is derived from an EMBL/GenBank/DDBJ whole genome shotgun (WGS) entry which is preliminary data.</text>
</comment>
<dbReference type="Proteomes" id="UP000265515">
    <property type="component" value="Unassembled WGS sequence"/>
</dbReference>
<dbReference type="GO" id="GO:0048564">
    <property type="term" value="P:photosystem I assembly"/>
    <property type="evidence" value="ECO:0007669"/>
    <property type="project" value="TreeGrafter"/>
</dbReference>
<dbReference type="EMBL" id="BFEA01000252">
    <property type="protein sequence ID" value="GBG76722.1"/>
    <property type="molecule type" value="Genomic_DNA"/>
</dbReference>
<dbReference type="GO" id="GO:0009507">
    <property type="term" value="C:chloroplast"/>
    <property type="evidence" value="ECO:0007669"/>
    <property type="project" value="TreeGrafter"/>
</dbReference>
<evidence type="ECO:0008006" key="4">
    <source>
        <dbReference type="Google" id="ProtNLM"/>
    </source>
</evidence>
<protein>
    <recommendedName>
        <fullName evidence="4">CR-type domain-containing protein</fullName>
    </recommendedName>
</protein>
<name>A0A388L397_CHABU</name>
<dbReference type="Gramene" id="GBG76722">
    <property type="protein sequence ID" value="GBG76722"/>
    <property type="gene ID" value="CBR_g22940"/>
</dbReference>
<reference evidence="2 3" key="1">
    <citation type="journal article" date="2018" name="Cell">
        <title>The Chara Genome: Secondary Complexity and Implications for Plant Terrestrialization.</title>
        <authorList>
            <person name="Nishiyama T."/>
            <person name="Sakayama H."/>
            <person name="Vries J.D."/>
            <person name="Buschmann H."/>
            <person name="Saint-Marcoux D."/>
            <person name="Ullrich K.K."/>
            <person name="Haas F.B."/>
            <person name="Vanderstraeten L."/>
            <person name="Becker D."/>
            <person name="Lang D."/>
            <person name="Vosolsobe S."/>
            <person name="Rombauts S."/>
            <person name="Wilhelmsson P.K.I."/>
            <person name="Janitza P."/>
            <person name="Kern R."/>
            <person name="Heyl A."/>
            <person name="Rumpler F."/>
            <person name="Villalobos L.I.A.C."/>
            <person name="Clay J.M."/>
            <person name="Skokan R."/>
            <person name="Toyoda A."/>
            <person name="Suzuki Y."/>
            <person name="Kagoshima H."/>
            <person name="Schijlen E."/>
            <person name="Tajeshwar N."/>
            <person name="Catarino B."/>
            <person name="Hetherington A.J."/>
            <person name="Saltykova A."/>
            <person name="Bonnot C."/>
            <person name="Breuninger H."/>
            <person name="Symeonidi A."/>
            <person name="Radhakrishnan G.V."/>
            <person name="Van Nieuwerburgh F."/>
            <person name="Deforce D."/>
            <person name="Chang C."/>
            <person name="Karol K.G."/>
            <person name="Hedrich R."/>
            <person name="Ulvskov P."/>
            <person name="Glockner G."/>
            <person name="Delwiche C.F."/>
            <person name="Petrasek J."/>
            <person name="Van de Peer Y."/>
            <person name="Friml J."/>
            <person name="Beilby M."/>
            <person name="Dolan L."/>
            <person name="Kohara Y."/>
            <person name="Sugano S."/>
            <person name="Fujiyama A."/>
            <person name="Delaux P.-M."/>
            <person name="Quint M."/>
            <person name="TheiBen G."/>
            <person name="Hagemann M."/>
            <person name="Harholt J."/>
            <person name="Dunand C."/>
            <person name="Zachgo S."/>
            <person name="Langdale J."/>
            <person name="Maumus F."/>
            <person name="Straeten D.V.D."/>
            <person name="Gould S.B."/>
            <person name="Rensing S.A."/>
        </authorList>
    </citation>
    <scope>NUCLEOTIDE SEQUENCE [LARGE SCALE GENOMIC DNA]</scope>
    <source>
        <strain evidence="2 3">S276</strain>
    </source>
</reference>
<sequence>MAASHTAAACSGALAAMAMPRSSSLRDPQVHFSTPGSSATMLLRSGTKGIAQKCTASAAASLPCTSYSFSSLSTCPSPSASGQRRSSVIAGLSSSACSDASRLSHMELAALHHPRSASAGAWTPNKGSRSNVDFKVLASTEPAADRGSSNDEPDTNDGDASALKCDETDPNSSSDGTRGDSSEYSAECHKVQLHRRRLVVCSACASAAVALMGHRDDEARAEGESPQRSSRKMDAQPAVCRNCSGSGVIVCDMCGGTGKWKALNRKRASDTYEFVECPNCYGRGKLVCPICLGTGQANVRGLLRRPEAKELLDQMYHGTILPK</sequence>
<dbReference type="PANTHER" id="PTHR15852">
    <property type="entry name" value="PLASTID TRANSCRIPTIONALLY ACTIVE PROTEIN"/>
    <property type="match status" value="1"/>
</dbReference>
<dbReference type="InterPro" id="IPR036410">
    <property type="entry name" value="HSP_DnaJ_Cys-rich_dom_sf"/>
</dbReference>
<dbReference type="SUPFAM" id="SSF57938">
    <property type="entry name" value="DnaJ/Hsp40 cysteine-rich domain"/>
    <property type="match status" value="1"/>
</dbReference>
<proteinExistence type="predicted"/>
<evidence type="ECO:0000313" key="2">
    <source>
        <dbReference type="EMBL" id="GBG76722.1"/>
    </source>
</evidence>
<accession>A0A388L397</accession>